<feature type="compositionally biased region" description="Low complexity" evidence="3">
    <location>
        <begin position="183"/>
        <end position="192"/>
    </location>
</feature>
<feature type="compositionally biased region" description="Basic and acidic residues" evidence="3">
    <location>
        <begin position="442"/>
        <end position="453"/>
    </location>
</feature>
<reference evidence="5 6" key="1">
    <citation type="submission" date="2009-11" db="EMBL/GenBank/DDBJ databases">
        <title>Annotation of Allomyces macrogynus ATCC 38327.</title>
        <authorList>
            <consortium name="The Broad Institute Genome Sequencing Platform"/>
            <person name="Russ C."/>
            <person name="Cuomo C."/>
            <person name="Burger G."/>
            <person name="Gray M.W."/>
            <person name="Holland P.W.H."/>
            <person name="King N."/>
            <person name="Lang F.B.F."/>
            <person name="Roger A.J."/>
            <person name="Ruiz-Trillo I."/>
            <person name="Young S.K."/>
            <person name="Zeng Q."/>
            <person name="Gargeya S."/>
            <person name="Fitzgerald M."/>
            <person name="Haas B."/>
            <person name="Abouelleil A."/>
            <person name="Alvarado L."/>
            <person name="Arachchi H.M."/>
            <person name="Berlin A."/>
            <person name="Chapman S.B."/>
            <person name="Gearin G."/>
            <person name="Goldberg J."/>
            <person name="Griggs A."/>
            <person name="Gujja S."/>
            <person name="Hansen M."/>
            <person name="Heiman D."/>
            <person name="Howarth C."/>
            <person name="Larimer J."/>
            <person name="Lui A."/>
            <person name="MacDonald P.J.P."/>
            <person name="McCowen C."/>
            <person name="Montmayeur A."/>
            <person name="Murphy C."/>
            <person name="Neiman D."/>
            <person name="Pearson M."/>
            <person name="Priest M."/>
            <person name="Roberts A."/>
            <person name="Saif S."/>
            <person name="Shea T."/>
            <person name="Sisk P."/>
            <person name="Stolte C."/>
            <person name="Sykes S."/>
            <person name="Wortman J."/>
            <person name="Nusbaum C."/>
            <person name="Birren B."/>
        </authorList>
    </citation>
    <scope>NUCLEOTIDE SEQUENCE [LARGE SCALE GENOMIC DNA]</scope>
    <source>
        <strain evidence="5 6">ATCC 38327</strain>
    </source>
</reference>
<feature type="region of interest" description="Disordered" evidence="3">
    <location>
        <begin position="1"/>
        <end position="144"/>
    </location>
</feature>
<feature type="region of interest" description="Disordered" evidence="3">
    <location>
        <begin position="163"/>
        <end position="226"/>
    </location>
</feature>
<keyword evidence="6" id="KW-1185">Reference proteome</keyword>
<feature type="region of interest" description="Disordered" evidence="3">
    <location>
        <begin position="417"/>
        <end position="602"/>
    </location>
</feature>
<feature type="compositionally biased region" description="Pro residues" evidence="3">
    <location>
        <begin position="65"/>
        <end position="82"/>
    </location>
</feature>
<reference evidence="6" key="2">
    <citation type="submission" date="2009-11" db="EMBL/GenBank/DDBJ databases">
        <title>The Genome Sequence of Allomyces macrogynus strain ATCC 38327.</title>
        <authorList>
            <consortium name="The Broad Institute Genome Sequencing Platform"/>
            <person name="Russ C."/>
            <person name="Cuomo C."/>
            <person name="Shea T."/>
            <person name="Young S.K."/>
            <person name="Zeng Q."/>
            <person name="Koehrsen M."/>
            <person name="Haas B."/>
            <person name="Borodovsky M."/>
            <person name="Guigo R."/>
            <person name="Alvarado L."/>
            <person name="Berlin A."/>
            <person name="Borenstein D."/>
            <person name="Chen Z."/>
            <person name="Engels R."/>
            <person name="Freedman E."/>
            <person name="Gellesch M."/>
            <person name="Goldberg J."/>
            <person name="Griggs A."/>
            <person name="Gujja S."/>
            <person name="Heiman D."/>
            <person name="Hepburn T."/>
            <person name="Howarth C."/>
            <person name="Jen D."/>
            <person name="Larson L."/>
            <person name="Lewis B."/>
            <person name="Mehta T."/>
            <person name="Park D."/>
            <person name="Pearson M."/>
            <person name="Roberts A."/>
            <person name="Saif S."/>
            <person name="Shenoy N."/>
            <person name="Sisk P."/>
            <person name="Stolte C."/>
            <person name="Sykes S."/>
            <person name="Walk T."/>
            <person name="White J."/>
            <person name="Yandava C."/>
            <person name="Burger G."/>
            <person name="Gray M.W."/>
            <person name="Holland P.W.H."/>
            <person name="King N."/>
            <person name="Lang F.B.F."/>
            <person name="Roger A.J."/>
            <person name="Ruiz-Trillo I."/>
            <person name="Lander E."/>
            <person name="Nusbaum C."/>
        </authorList>
    </citation>
    <scope>NUCLEOTIDE SEQUENCE [LARGE SCALE GENOMIC DNA]</scope>
    <source>
        <strain evidence="6">ATCC 38327</strain>
    </source>
</reference>
<dbReference type="Pfam" id="PF10263">
    <property type="entry name" value="SprT-like"/>
    <property type="match status" value="1"/>
</dbReference>
<dbReference type="Pfam" id="PF22934">
    <property type="entry name" value="SPRTN_ZBD"/>
    <property type="match status" value="1"/>
</dbReference>
<feature type="compositionally biased region" description="Pro residues" evidence="3">
    <location>
        <begin position="461"/>
        <end position="471"/>
    </location>
</feature>
<dbReference type="GO" id="GO:0006974">
    <property type="term" value="P:DNA damage response"/>
    <property type="evidence" value="ECO:0007669"/>
    <property type="project" value="InterPro"/>
</dbReference>
<evidence type="ECO:0000313" key="6">
    <source>
        <dbReference type="Proteomes" id="UP000054350"/>
    </source>
</evidence>
<evidence type="ECO:0000259" key="4">
    <source>
        <dbReference type="SMART" id="SM00731"/>
    </source>
</evidence>
<dbReference type="VEuPathDB" id="FungiDB:AMAG_08537"/>
<evidence type="ECO:0000256" key="1">
    <source>
        <dbReference type="ARBA" id="ARBA00004123"/>
    </source>
</evidence>
<proteinExistence type="predicted"/>
<feature type="compositionally biased region" description="Low complexity" evidence="3">
    <location>
        <begin position="525"/>
        <end position="543"/>
    </location>
</feature>
<dbReference type="OrthoDB" id="5236983at2759"/>
<feature type="domain" description="SprT-like" evidence="4">
    <location>
        <begin position="250"/>
        <end position="420"/>
    </location>
</feature>
<dbReference type="GO" id="GO:0005634">
    <property type="term" value="C:nucleus"/>
    <property type="evidence" value="ECO:0007669"/>
    <property type="project" value="UniProtKB-SubCell"/>
</dbReference>
<evidence type="ECO:0000313" key="5">
    <source>
        <dbReference type="EMBL" id="KNE63405.1"/>
    </source>
</evidence>
<dbReference type="PANTHER" id="PTHR21220">
    <property type="entry name" value="DNA-DEPENDENT METALLOPROTEASE SPRTN"/>
    <property type="match status" value="1"/>
</dbReference>
<sequence>MHPMKRPDTMHDDDDDMLDDSVPAPPPPPSQWVYTRVALWEAPPSPTSPAAPANRVDILDDELLPPAPPSRSRAVPPPPPFKSPRAAVHPPPAPRRIPQTPCAVIELSDSDDEDIPSVRPAPAPPRRPLRVPRKSAVEASDEELARQLQAEWDMMDAAEAVTGVSSSRMDDEALARQLQAEWASSAASASSMTPPPPLPPSASSSPFTPVRPPPAPLASSSPTKTDDVASIIAKTTPDSRVAFADEGPLLKLHERFMYYNYRYFGGKLSACEVRWSPRMTLCAGQCHYRPQERYCSVRLSVPLLQYRPKQDGIDTLLHEMIHAYLFVTDGNDDHDGHGTAFHEWMHKLNAVEPGANISVFHTFRDEVNAARKHVWKCNGPCKDRPPYFGIVRRSMNRAPQPADRWWADHKRTCGGTYTKIQGPDIDANGNSIPKPASRRARKSDPGEGRRLGMADEDDPDPPPPPPPPPPAKRARTTKPKPAADDGKQKSLDGYLLPPDPTSPGILMAAGRKKKVPATAAENGSAVAKGAPAAPPAHAAVNGGPAPPLVVGDSGDAQPVLPPLPPGLMGGGNGAPAMLAPPAPPRLKRPAFVDLTWSEEDKD</sequence>
<evidence type="ECO:0000256" key="2">
    <source>
        <dbReference type="ARBA" id="ARBA00023242"/>
    </source>
</evidence>
<protein>
    <recommendedName>
        <fullName evidence="4">SprT-like domain-containing protein</fullName>
    </recommendedName>
</protein>
<organism evidence="5 6">
    <name type="scientific">Allomyces macrogynus (strain ATCC 38327)</name>
    <name type="common">Allomyces javanicus var. macrogynus</name>
    <dbReference type="NCBI Taxonomy" id="578462"/>
    <lineage>
        <taxon>Eukaryota</taxon>
        <taxon>Fungi</taxon>
        <taxon>Fungi incertae sedis</taxon>
        <taxon>Blastocladiomycota</taxon>
        <taxon>Blastocladiomycetes</taxon>
        <taxon>Blastocladiales</taxon>
        <taxon>Blastocladiaceae</taxon>
        <taxon>Allomyces</taxon>
    </lineage>
</organism>
<gene>
    <name evidence="5" type="ORF">AMAG_08537</name>
</gene>
<dbReference type="InterPro" id="IPR044245">
    <property type="entry name" value="Spartan"/>
</dbReference>
<name>A0A0L0SLZ3_ALLM3</name>
<dbReference type="SMART" id="SM00731">
    <property type="entry name" value="SprT"/>
    <property type="match status" value="1"/>
</dbReference>
<dbReference type="InterPro" id="IPR055220">
    <property type="entry name" value="SPRTN_ZBD"/>
</dbReference>
<feature type="compositionally biased region" description="Basic and acidic residues" evidence="3">
    <location>
        <begin position="481"/>
        <end position="490"/>
    </location>
</feature>
<dbReference type="AlphaFoldDB" id="A0A0L0SLZ3"/>
<dbReference type="EMBL" id="GG745342">
    <property type="protein sequence ID" value="KNE63405.1"/>
    <property type="molecule type" value="Genomic_DNA"/>
</dbReference>
<keyword evidence="2" id="KW-0539">Nucleus</keyword>
<dbReference type="InterPro" id="IPR006640">
    <property type="entry name" value="SprT-like_domain"/>
</dbReference>
<dbReference type="eggNOG" id="KOG3931">
    <property type="taxonomic scope" value="Eukaryota"/>
</dbReference>
<dbReference type="STRING" id="578462.A0A0L0SLZ3"/>
<dbReference type="PANTHER" id="PTHR21220:SF0">
    <property type="entry name" value="DNA-DEPENDENT METALLOPROTEASE SPRTN"/>
    <property type="match status" value="1"/>
</dbReference>
<dbReference type="GO" id="GO:0031593">
    <property type="term" value="F:polyubiquitin modification-dependent protein binding"/>
    <property type="evidence" value="ECO:0007669"/>
    <property type="project" value="TreeGrafter"/>
</dbReference>
<dbReference type="GO" id="GO:0004222">
    <property type="term" value="F:metalloendopeptidase activity"/>
    <property type="evidence" value="ECO:0007669"/>
    <property type="project" value="InterPro"/>
</dbReference>
<feature type="compositionally biased region" description="Basic and acidic residues" evidence="3">
    <location>
        <begin position="1"/>
        <end position="10"/>
    </location>
</feature>
<accession>A0A0L0SLZ3</accession>
<dbReference type="GO" id="GO:0003697">
    <property type="term" value="F:single-stranded DNA binding"/>
    <property type="evidence" value="ECO:0007669"/>
    <property type="project" value="InterPro"/>
</dbReference>
<dbReference type="Proteomes" id="UP000054350">
    <property type="component" value="Unassembled WGS sequence"/>
</dbReference>
<evidence type="ECO:0000256" key="3">
    <source>
        <dbReference type="SAM" id="MobiDB-lite"/>
    </source>
</evidence>
<comment type="subcellular location">
    <subcellularLocation>
        <location evidence="1">Nucleus</location>
    </subcellularLocation>
</comment>